<dbReference type="PANTHER" id="PTHR43326:SF1">
    <property type="entry name" value="METHIONINE--TRNA LIGASE, MITOCHONDRIAL"/>
    <property type="match status" value="1"/>
</dbReference>
<dbReference type="GO" id="GO:0004825">
    <property type="term" value="F:methionine-tRNA ligase activity"/>
    <property type="evidence" value="ECO:0007669"/>
    <property type="project" value="UniProtKB-UniRule"/>
</dbReference>
<feature type="binding site" evidence="8">
    <location>
        <position position="148"/>
    </location>
    <ligand>
        <name>Zn(2+)</name>
        <dbReference type="ChEBI" id="CHEBI:29105"/>
    </ligand>
</feature>
<evidence type="ECO:0000256" key="8">
    <source>
        <dbReference type="HAMAP-Rule" id="MF_01228"/>
    </source>
</evidence>
<dbReference type="GO" id="GO:0005737">
    <property type="term" value="C:cytoplasm"/>
    <property type="evidence" value="ECO:0007669"/>
    <property type="project" value="UniProtKB-SubCell"/>
</dbReference>
<dbReference type="AlphaFoldDB" id="A0A4P7AKA7"/>
<keyword evidence="7 8" id="KW-0030">Aminoacyl-tRNA synthetase</keyword>
<feature type="domain" description="Methionyl/Leucyl tRNA synthetase" evidence="10">
    <location>
        <begin position="6"/>
        <end position="137"/>
    </location>
</feature>
<dbReference type="InterPro" id="IPR014729">
    <property type="entry name" value="Rossmann-like_a/b/a_fold"/>
</dbReference>
<evidence type="ECO:0000256" key="3">
    <source>
        <dbReference type="ARBA" id="ARBA00022598"/>
    </source>
</evidence>
<dbReference type="GO" id="GO:0005524">
    <property type="term" value="F:ATP binding"/>
    <property type="evidence" value="ECO:0007669"/>
    <property type="project" value="UniProtKB-UniRule"/>
</dbReference>
<feature type="binding site" evidence="8">
    <location>
        <position position="130"/>
    </location>
    <ligand>
        <name>Zn(2+)</name>
        <dbReference type="ChEBI" id="CHEBI:29105"/>
    </ligand>
</feature>
<dbReference type="Gene3D" id="2.170.220.10">
    <property type="match status" value="1"/>
</dbReference>
<evidence type="ECO:0000256" key="4">
    <source>
        <dbReference type="ARBA" id="ARBA00022741"/>
    </source>
</evidence>
<comment type="catalytic activity">
    <reaction evidence="8">
        <text>tRNA(Met) + L-methionine + ATP = L-methionyl-tRNA(Met) + AMP + diphosphate</text>
        <dbReference type="Rhea" id="RHEA:13481"/>
        <dbReference type="Rhea" id="RHEA-COMP:9667"/>
        <dbReference type="Rhea" id="RHEA-COMP:9698"/>
        <dbReference type="ChEBI" id="CHEBI:30616"/>
        <dbReference type="ChEBI" id="CHEBI:33019"/>
        <dbReference type="ChEBI" id="CHEBI:57844"/>
        <dbReference type="ChEBI" id="CHEBI:78442"/>
        <dbReference type="ChEBI" id="CHEBI:78530"/>
        <dbReference type="ChEBI" id="CHEBI:456215"/>
        <dbReference type="EC" id="6.1.1.10"/>
    </reaction>
</comment>
<evidence type="ECO:0000313" key="12">
    <source>
        <dbReference type="Proteomes" id="UP000294309"/>
    </source>
</evidence>
<dbReference type="RefSeq" id="WP_134298347.1">
    <property type="nucleotide sequence ID" value="NZ_CP038013.1"/>
</dbReference>
<dbReference type="InterPro" id="IPR009080">
    <property type="entry name" value="tRNAsynth_Ia_anticodon-bd"/>
</dbReference>
<reference evidence="11 12" key="1">
    <citation type="submission" date="2019-03" db="EMBL/GenBank/DDBJ databases">
        <title>Complete genome sequence of Spiroplasma gladiatoris TG-1 (DSM 22552).</title>
        <authorList>
            <person name="Lin Y.-C."/>
            <person name="Chou L."/>
            <person name="Kuo C.-H."/>
        </authorList>
    </citation>
    <scope>NUCLEOTIDE SEQUENCE [LARGE SCALE GENOMIC DNA]</scope>
    <source>
        <strain evidence="11 12">TG-1</strain>
    </source>
</reference>
<feature type="short sequence motif" description="'HIGH' region" evidence="8">
    <location>
        <begin position="12"/>
        <end position="22"/>
    </location>
</feature>
<dbReference type="InterPro" id="IPR001412">
    <property type="entry name" value="aa-tRNA-synth_I_CS"/>
</dbReference>
<feature type="domain" description="Methionyl/Leucyl tRNA synthetase" evidence="10">
    <location>
        <begin position="146"/>
        <end position="362"/>
    </location>
</feature>
<dbReference type="Gene3D" id="1.10.730.10">
    <property type="entry name" value="Isoleucyl-tRNA Synthetase, Domain 1"/>
    <property type="match status" value="1"/>
</dbReference>
<dbReference type="CDD" id="cd07957">
    <property type="entry name" value="Anticodon_Ia_Met"/>
    <property type="match status" value="1"/>
</dbReference>
<evidence type="ECO:0000256" key="6">
    <source>
        <dbReference type="ARBA" id="ARBA00022917"/>
    </source>
</evidence>
<keyword evidence="4 8" id="KW-0547">Nucleotide-binding</keyword>
<dbReference type="NCBIfam" id="NF008900">
    <property type="entry name" value="PRK12267.1"/>
    <property type="match status" value="1"/>
</dbReference>
<evidence type="ECO:0000256" key="7">
    <source>
        <dbReference type="ARBA" id="ARBA00023146"/>
    </source>
</evidence>
<gene>
    <name evidence="11" type="primary">metS</name>
    <name evidence="8" type="synonym">metG</name>
    <name evidence="11" type="ORF">SGLAD_v1c10040</name>
</gene>
<dbReference type="OrthoDB" id="9810191at2"/>
<dbReference type="EC" id="6.1.1.10" evidence="8"/>
<dbReference type="InterPro" id="IPR015413">
    <property type="entry name" value="Methionyl/Leucyl_tRNA_Synth"/>
</dbReference>
<dbReference type="PRINTS" id="PR01041">
    <property type="entry name" value="TRNASYNTHMET"/>
</dbReference>
<dbReference type="CDD" id="cd00814">
    <property type="entry name" value="MetRS_core"/>
    <property type="match status" value="1"/>
</dbReference>
<dbReference type="InterPro" id="IPR033911">
    <property type="entry name" value="MetRS_core"/>
</dbReference>
<dbReference type="HAMAP" id="MF_01228">
    <property type="entry name" value="Met_tRNA_synth_type2"/>
    <property type="match status" value="1"/>
</dbReference>
<keyword evidence="3 8" id="KW-0436">Ligase</keyword>
<keyword evidence="6 8" id="KW-0648">Protein biosynthesis</keyword>
<dbReference type="InterPro" id="IPR023457">
    <property type="entry name" value="Met-tRNA_synth_2"/>
</dbReference>
<sequence length="507" mass="59346">MKKTFFVSTPIYYPSGNLHIGHTYTTTLADVMARYKKENFYEVFFLTGSDEHGQKIEQKAKENNITPKEYVNEVVETFKDLWNKLDINYDRFIRTTDEDHIIAVQKIFSFLLKKDLIYLSEYKGKYCISCEEFLTFEQMDKDFVHNVCKNVATDFQEETYMLRVSKFQKYLQDLFKTNFLVPESRKNEMLNSFINTGLEDLSVTRVSFSWGIPVLENPKHIVYVWIDALSNYITALGFGSDNTELLEKFWSEDGEILQIVGKEITRFHSIYWPILLNSLNLKTPNKLLSHGWIISGGNKMSKSLGNVIDPIELLKSYSSDAVRFYIINNLPTDRDGEWTEELFIESFNTNLANNVGNLISRVSNMIIKYFNGKLNTKLLDKNHYLVRMGLETIEKYKKLMDNYEMNAAIKEVLKLAQECNKFIEETKPWNLEKEDKLEELNETLLILQKNILIVSYLLKPILTKSYENMILQMGVNPEKVNFDSLTNNKIDFETISKKLVLFERIKK</sequence>
<evidence type="ECO:0000256" key="9">
    <source>
        <dbReference type="RuleBase" id="RU363039"/>
    </source>
</evidence>
<comment type="caution">
    <text evidence="8">Lacks conserved residue(s) required for the propagation of feature annotation.</text>
</comment>
<comment type="similarity">
    <text evidence="9">Belongs to the class-I aminoacyl-tRNA synthetase family.</text>
</comment>
<dbReference type="SUPFAM" id="SSF52374">
    <property type="entry name" value="Nucleotidylyl transferase"/>
    <property type="match status" value="1"/>
</dbReference>
<keyword evidence="2 8" id="KW-0963">Cytoplasm</keyword>
<name>A0A4P7AKA7_9MOLU</name>
<comment type="subcellular location">
    <subcellularLocation>
        <location evidence="1 8">Cytoplasm</location>
    </subcellularLocation>
</comment>
<dbReference type="KEGG" id="sgq:SGLAD_v1c10040"/>
<dbReference type="InterPro" id="IPR041872">
    <property type="entry name" value="Anticodon_Met"/>
</dbReference>
<dbReference type="PANTHER" id="PTHR43326">
    <property type="entry name" value="METHIONYL-TRNA SYNTHETASE"/>
    <property type="match status" value="1"/>
</dbReference>
<evidence type="ECO:0000256" key="5">
    <source>
        <dbReference type="ARBA" id="ARBA00022840"/>
    </source>
</evidence>
<dbReference type="Pfam" id="PF09334">
    <property type="entry name" value="tRNA-synt_1g"/>
    <property type="match status" value="2"/>
</dbReference>
<dbReference type="EMBL" id="CP038013">
    <property type="protein sequence ID" value="QBQ08203.1"/>
    <property type="molecule type" value="Genomic_DNA"/>
</dbReference>
<keyword evidence="12" id="KW-1185">Reference proteome</keyword>
<keyword evidence="5 8" id="KW-0067">ATP-binding</keyword>
<evidence type="ECO:0000259" key="10">
    <source>
        <dbReference type="Pfam" id="PF09334"/>
    </source>
</evidence>
<evidence type="ECO:0000313" key="11">
    <source>
        <dbReference type="EMBL" id="QBQ08203.1"/>
    </source>
</evidence>
<evidence type="ECO:0000256" key="2">
    <source>
        <dbReference type="ARBA" id="ARBA00022490"/>
    </source>
</evidence>
<dbReference type="GO" id="GO:0006431">
    <property type="term" value="P:methionyl-tRNA aminoacylation"/>
    <property type="evidence" value="ECO:0007669"/>
    <property type="project" value="UniProtKB-UniRule"/>
</dbReference>
<comment type="subunit">
    <text evidence="8">Monomer.</text>
</comment>
<evidence type="ECO:0000256" key="1">
    <source>
        <dbReference type="ARBA" id="ARBA00004496"/>
    </source>
</evidence>
<dbReference type="SUPFAM" id="SSF47323">
    <property type="entry name" value="Anticodon-binding domain of a subclass of class I aminoacyl-tRNA synthetases"/>
    <property type="match status" value="1"/>
</dbReference>
<dbReference type="Proteomes" id="UP000294309">
    <property type="component" value="Chromosome"/>
</dbReference>
<accession>A0A4P7AKA7</accession>
<proteinExistence type="inferred from homology"/>
<dbReference type="Gene3D" id="3.40.50.620">
    <property type="entry name" value="HUPs"/>
    <property type="match status" value="1"/>
</dbReference>
<comment type="function">
    <text evidence="8">Is required not only for elongation of protein synthesis but also for the initiation of all mRNA translation through initiator tRNA(fMet) aminoacylation.</text>
</comment>
<protein>
    <recommendedName>
        <fullName evidence="8">Methionine--tRNA ligase</fullName>
        <ecNumber evidence="8">6.1.1.10</ecNumber>
    </recommendedName>
    <alternativeName>
        <fullName evidence="8">Methionyl-tRNA synthetase</fullName>
        <shortName evidence="8">MetRS</shortName>
    </alternativeName>
</protein>
<dbReference type="PROSITE" id="PS00178">
    <property type="entry name" value="AA_TRNA_LIGASE_I"/>
    <property type="match status" value="1"/>
</dbReference>
<feature type="short sequence motif" description="'KMSKS' region" evidence="8">
    <location>
        <begin position="299"/>
        <end position="303"/>
    </location>
</feature>
<organism evidence="11 12">
    <name type="scientific">Spiroplasma gladiatoris</name>
    <dbReference type="NCBI Taxonomy" id="2143"/>
    <lineage>
        <taxon>Bacteria</taxon>
        <taxon>Bacillati</taxon>
        <taxon>Mycoplasmatota</taxon>
        <taxon>Mollicutes</taxon>
        <taxon>Entomoplasmatales</taxon>
        <taxon>Spiroplasmataceae</taxon>
        <taxon>Spiroplasma</taxon>
    </lineage>
</organism>
<feature type="binding site" evidence="8">
    <location>
        <position position="127"/>
    </location>
    <ligand>
        <name>Zn(2+)</name>
        <dbReference type="ChEBI" id="CHEBI:29105"/>
    </ligand>
</feature>